<sequence>MTSSIGRRTMRHSRRKQSNDRPQWNARATFGGRAAVAARDRTALARRELWFGLRGCRLSQLCRHLRVERAYAPAFPGVPQTSGLRIPSWPLLLHREIGGPGGPQASIVRRTCRRWFQDHSWRCAEPDVIVARPPAWAHRLRSLEGRLLAVCFGAGVDSTAMLIALYLAGIRPQIITFADVGGEKPETLVHLARMNAVLASWGWPPIDICRKVTLASTSYDDLYGNCIANETLPSLAFGKKTCSQKYKQTPQDQFIKGARSGPNARLPHPVWEEAQRTGQRIVKLIGYDCGRADMRRSQKLLNADADFDFSYPLQLLGWIREDCIDIIKQVLGSSYVPIKSACFFCPASKIWELYWLAAHHPDLLDRALLLERNALTGRHSRFDEIEFGATWEELVSNADRFPSSNTTVGLGRNFAWNQWARVNDVVDEAFRVRRSEAARSRFRIRAAQLRKSDNANDARAISGVPLAAAA</sequence>
<evidence type="ECO:0000313" key="4">
    <source>
        <dbReference type="Proteomes" id="UP000266568"/>
    </source>
</evidence>
<organism evidence="3 4">
    <name type="scientific">Hephaestia caeni</name>
    <dbReference type="NCBI Taxonomy" id="645617"/>
    <lineage>
        <taxon>Bacteria</taxon>
        <taxon>Pseudomonadati</taxon>
        <taxon>Pseudomonadota</taxon>
        <taxon>Alphaproteobacteria</taxon>
        <taxon>Sphingomonadales</taxon>
        <taxon>Sphingomonadaceae</taxon>
        <taxon>Hephaestia</taxon>
    </lineage>
</organism>
<proteinExistence type="predicted"/>
<feature type="region of interest" description="Disordered" evidence="1">
    <location>
        <begin position="1"/>
        <end position="24"/>
    </location>
</feature>
<protein>
    <recommendedName>
        <fullName evidence="5">3'-phosphoadenosine 5'-phosphosulfate sulfotransferase (PAPS reductase)/FAD synthetase</fullName>
    </recommendedName>
</protein>
<keyword evidence="2" id="KW-0812">Transmembrane</keyword>
<reference evidence="3 4" key="1">
    <citation type="submission" date="2018-08" db="EMBL/GenBank/DDBJ databases">
        <title>Genomic Encyclopedia of Type Strains, Phase IV (KMG-IV): sequencing the most valuable type-strain genomes for metagenomic binning, comparative biology and taxonomic classification.</title>
        <authorList>
            <person name="Goeker M."/>
        </authorList>
    </citation>
    <scope>NUCLEOTIDE SEQUENCE [LARGE SCALE GENOMIC DNA]</scope>
    <source>
        <strain evidence="3 4">DSM 25527</strain>
    </source>
</reference>
<dbReference type="Proteomes" id="UP000266568">
    <property type="component" value="Unassembled WGS sequence"/>
</dbReference>
<dbReference type="AlphaFoldDB" id="A0A397PAN9"/>
<keyword evidence="2" id="KW-1133">Transmembrane helix</keyword>
<feature type="transmembrane region" description="Helical" evidence="2">
    <location>
        <begin position="147"/>
        <end position="168"/>
    </location>
</feature>
<evidence type="ECO:0000256" key="1">
    <source>
        <dbReference type="SAM" id="MobiDB-lite"/>
    </source>
</evidence>
<name>A0A397PAN9_9SPHN</name>
<dbReference type="EMBL" id="QXDC01000002">
    <property type="protein sequence ID" value="RIA46028.1"/>
    <property type="molecule type" value="Genomic_DNA"/>
</dbReference>
<comment type="caution">
    <text evidence="3">The sequence shown here is derived from an EMBL/GenBank/DDBJ whole genome shotgun (WGS) entry which is preliminary data.</text>
</comment>
<evidence type="ECO:0000313" key="3">
    <source>
        <dbReference type="EMBL" id="RIA46028.1"/>
    </source>
</evidence>
<keyword evidence="4" id="KW-1185">Reference proteome</keyword>
<dbReference type="Gene3D" id="3.40.50.620">
    <property type="entry name" value="HUPs"/>
    <property type="match status" value="1"/>
</dbReference>
<dbReference type="InterPro" id="IPR014729">
    <property type="entry name" value="Rossmann-like_a/b/a_fold"/>
</dbReference>
<accession>A0A397PAN9</accession>
<evidence type="ECO:0000256" key="2">
    <source>
        <dbReference type="SAM" id="Phobius"/>
    </source>
</evidence>
<gene>
    <name evidence="3" type="ORF">DFR49_0557</name>
</gene>
<evidence type="ECO:0008006" key="5">
    <source>
        <dbReference type="Google" id="ProtNLM"/>
    </source>
</evidence>
<keyword evidence="2" id="KW-0472">Membrane</keyword>